<dbReference type="CDD" id="cd00565">
    <property type="entry name" value="Ubl_ThiS"/>
    <property type="match status" value="1"/>
</dbReference>
<dbReference type="Proteomes" id="UP001139011">
    <property type="component" value="Unassembled WGS sequence"/>
</dbReference>
<dbReference type="InterPro" id="IPR012675">
    <property type="entry name" value="Beta-grasp_dom_sf"/>
</dbReference>
<proteinExistence type="predicted"/>
<protein>
    <submittedName>
        <fullName evidence="1">Sulfur carrier protein ThiS</fullName>
    </submittedName>
</protein>
<name>A0A9X1XBL5_9BACL</name>
<keyword evidence="2" id="KW-1185">Reference proteome</keyword>
<evidence type="ECO:0000313" key="1">
    <source>
        <dbReference type="EMBL" id="MCK6256020.1"/>
    </source>
</evidence>
<comment type="caution">
    <text evidence="1">The sequence shown here is derived from an EMBL/GenBank/DDBJ whole genome shotgun (WGS) entry which is preliminary data.</text>
</comment>
<accession>A0A9X1XBL5</accession>
<dbReference type="EMBL" id="JAIWJX010000002">
    <property type="protein sequence ID" value="MCK6256020.1"/>
    <property type="molecule type" value="Genomic_DNA"/>
</dbReference>
<dbReference type="AlphaFoldDB" id="A0A9X1XBL5"/>
<gene>
    <name evidence="1" type="primary">thiS</name>
    <name evidence="1" type="ORF">LCY76_05295</name>
</gene>
<dbReference type="InterPro" id="IPR003749">
    <property type="entry name" value="ThiS/MoaD-like"/>
</dbReference>
<dbReference type="Pfam" id="PF02597">
    <property type="entry name" value="ThiS"/>
    <property type="match status" value="1"/>
</dbReference>
<dbReference type="PANTHER" id="PTHR34472">
    <property type="entry name" value="SULFUR CARRIER PROTEIN THIS"/>
    <property type="match status" value="1"/>
</dbReference>
<evidence type="ECO:0000313" key="2">
    <source>
        <dbReference type="Proteomes" id="UP001139011"/>
    </source>
</evidence>
<dbReference type="InterPro" id="IPR010035">
    <property type="entry name" value="Thi_S"/>
</dbReference>
<dbReference type="NCBIfam" id="TIGR01683">
    <property type="entry name" value="thiS"/>
    <property type="match status" value="1"/>
</dbReference>
<dbReference type="Gene3D" id="3.10.20.30">
    <property type="match status" value="1"/>
</dbReference>
<dbReference type="PANTHER" id="PTHR34472:SF1">
    <property type="entry name" value="SULFUR CARRIER PROTEIN THIS"/>
    <property type="match status" value="1"/>
</dbReference>
<dbReference type="RefSeq" id="WP_248251749.1">
    <property type="nucleotide sequence ID" value="NZ_JAIWJX010000002.1"/>
</dbReference>
<dbReference type="SUPFAM" id="SSF54285">
    <property type="entry name" value="MoaD/ThiS"/>
    <property type="match status" value="1"/>
</dbReference>
<dbReference type="InterPro" id="IPR016155">
    <property type="entry name" value="Mopterin_synth/thiamin_S_b"/>
</dbReference>
<sequence>MKLMVNGTALDIASARTVQELLGELKLAGKGAIVELNQEILDKSQHAETRLADGDKIEIVHFVGGG</sequence>
<reference evidence="1" key="1">
    <citation type="submission" date="2021-09" db="EMBL/GenBank/DDBJ databases">
        <title>Genome analysis of Fictibacillus sp. KIGAM418 isolated from marine sediment.</title>
        <authorList>
            <person name="Seo M.-J."/>
            <person name="Cho E.-S."/>
            <person name="Hwang C.Y."/>
        </authorList>
    </citation>
    <scope>NUCLEOTIDE SEQUENCE</scope>
    <source>
        <strain evidence="1">KIGAM418</strain>
    </source>
</reference>
<organism evidence="1 2">
    <name type="scientific">Fictibacillus marinisediminis</name>
    <dbReference type="NCBI Taxonomy" id="2878389"/>
    <lineage>
        <taxon>Bacteria</taxon>
        <taxon>Bacillati</taxon>
        <taxon>Bacillota</taxon>
        <taxon>Bacilli</taxon>
        <taxon>Bacillales</taxon>
        <taxon>Fictibacillaceae</taxon>
        <taxon>Fictibacillus</taxon>
    </lineage>
</organism>